<evidence type="ECO:0000313" key="1">
    <source>
        <dbReference type="EMBL" id="MBC5681933.1"/>
    </source>
</evidence>
<organism evidence="1 2">
    <name type="scientific">Lachnospira hominis</name>
    <name type="common">ex Liu et al. 2021</name>
    <dbReference type="NCBI Taxonomy" id="2763051"/>
    <lineage>
        <taxon>Bacteria</taxon>
        <taxon>Bacillati</taxon>
        <taxon>Bacillota</taxon>
        <taxon>Clostridia</taxon>
        <taxon>Lachnospirales</taxon>
        <taxon>Lachnospiraceae</taxon>
        <taxon>Lachnospira</taxon>
    </lineage>
</organism>
<dbReference type="EMBL" id="JACOPD010000014">
    <property type="protein sequence ID" value="MBC5681933.1"/>
    <property type="molecule type" value="Genomic_DNA"/>
</dbReference>
<reference evidence="1 2" key="1">
    <citation type="submission" date="2020-08" db="EMBL/GenBank/DDBJ databases">
        <title>Genome public.</title>
        <authorList>
            <person name="Liu C."/>
            <person name="Sun Q."/>
        </authorList>
    </citation>
    <scope>NUCLEOTIDE SEQUENCE [LARGE SCALE GENOMIC DNA]</scope>
    <source>
        <strain evidence="1 2">NSJ-43</strain>
    </source>
</reference>
<dbReference type="RefSeq" id="WP_186837500.1">
    <property type="nucleotide sequence ID" value="NZ_JACOPD010000014.1"/>
</dbReference>
<proteinExistence type="predicted"/>
<sequence>MNAKKSADYRNLIEIVKNKYRKNPIYAKSLTLGWCDLRQREDLCQEINIWTYWQVFAVGYNNQGTTEIEYDISRETIFLHKENAELYLLMCNKFNNIES</sequence>
<evidence type="ECO:0000313" key="2">
    <source>
        <dbReference type="Proteomes" id="UP000628463"/>
    </source>
</evidence>
<name>A0ABR7G4F6_9FIRM</name>
<keyword evidence="2" id="KW-1185">Reference proteome</keyword>
<protein>
    <submittedName>
        <fullName evidence="1">Uncharacterized protein</fullName>
    </submittedName>
</protein>
<dbReference type="Proteomes" id="UP000628463">
    <property type="component" value="Unassembled WGS sequence"/>
</dbReference>
<gene>
    <name evidence="1" type="ORF">H8S01_13360</name>
</gene>
<comment type="caution">
    <text evidence="1">The sequence shown here is derived from an EMBL/GenBank/DDBJ whole genome shotgun (WGS) entry which is preliminary data.</text>
</comment>
<accession>A0ABR7G4F6</accession>